<evidence type="ECO:0000313" key="1">
    <source>
        <dbReference type="EMBL" id="PZO56931.1"/>
    </source>
</evidence>
<name>A0A2W4ZEE7_9CYAN</name>
<dbReference type="EMBL" id="QBMP01000061">
    <property type="protein sequence ID" value="PZO56931.1"/>
    <property type="molecule type" value="Genomic_DNA"/>
</dbReference>
<accession>A0A2W4ZEE7</accession>
<proteinExistence type="predicted"/>
<organism evidence="1 2">
    <name type="scientific">Phormidesmis priestleyi</name>
    <dbReference type="NCBI Taxonomy" id="268141"/>
    <lineage>
        <taxon>Bacteria</taxon>
        <taxon>Bacillati</taxon>
        <taxon>Cyanobacteriota</taxon>
        <taxon>Cyanophyceae</taxon>
        <taxon>Leptolyngbyales</taxon>
        <taxon>Leptolyngbyaceae</taxon>
        <taxon>Phormidesmis</taxon>
    </lineage>
</organism>
<dbReference type="AlphaFoldDB" id="A0A2W4ZEE7"/>
<keyword evidence="1" id="KW-0808">Transferase</keyword>
<reference evidence="2" key="1">
    <citation type="submission" date="2018-04" db="EMBL/GenBank/DDBJ databases">
        <authorList>
            <person name="Cornet L."/>
        </authorList>
    </citation>
    <scope>NUCLEOTIDE SEQUENCE [LARGE SCALE GENOMIC DNA]</scope>
</reference>
<gene>
    <name evidence="1" type="ORF">DCF15_07875</name>
</gene>
<sequence length="233" mass="26282">MAMKLEQVVPFGRSFDEYVKMFSLSEADLQKSILSVADGPASFNAEGTERGYQIQSIDPLYGFSGKEIRDRFYAVLDGIITQIKATPNDWVWGYHASAEALKTHRIEVTERFYADYEVGKIAGRYRVGELPTLTDPDDRYELSLSSHFLFLYSDQLDAAFHLAAIDEMLRVSPEVRIFPLLTLAQEKSPYLEQAIAHLKASGHQCQIEKVGYELQPGGNEMLRICRSSANRSA</sequence>
<comment type="caution">
    <text evidence="1">The sequence shown here is derived from an EMBL/GenBank/DDBJ whole genome shotgun (WGS) entry which is preliminary data.</text>
</comment>
<evidence type="ECO:0000313" key="2">
    <source>
        <dbReference type="Proteomes" id="UP000249794"/>
    </source>
</evidence>
<protein>
    <submittedName>
        <fullName evidence="1">SAM-dependent methyltransferase</fullName>
    </submittedName>
</protein>
<reference evidence="1 2" key="2">
    <citation type="submission" date="2018-06" db="EMBL/GenBank/DDBJ databases">
        <title>Metagenomic assembly of (sub)arctic Cyanobacteria and their associated microbiome from non-axenic cultures.</title>
        <authorList>
            <person name="Baurain D."/>
        </authorList>
    </citation>
    <scope>NUCLEOTIDE SEQUENCE [LARGE SCALE GENOMIC DNA]</scope>
    <source>
        <strain evidence="1">ULC027bin1</strain>
    </source>
</reference>
<keyword evidence="1" id="KW-0489">Methyltransferase</keyword>
<dbReference type="GO" id="GO:0008168">
    <property type="term" value="F:methyltransferase activity"/>
    <property type="evidence" value="ECO:0007669"/>
    <property type="project" value="UniProtKB-KW"/>
</dbReference>
<dbReference type="Proteomes" id="UP000249794">
    <property type="component" value="Unassembled WGS sequence"/>
</dbReference>
<dbReference type="GO" id="GO:0032259">
    <property type="term" value="P:methylation"/>
    <property type="evidence" value="ECO:0007669"/>
    <property type="project" value="UniProtKB-KW"/>
</dbReference>